<accession>A0A5P8NZ41</accession>
<dbReference type="GO" id="GO:0015920">
    <property type="term" value="P:lipopolysaccharide transport"/>
    <property type="evidence" value="ECO:0007669"/>
    <property type="project" value="TreeGrafter"/>
</dbReference>
<dbReference type="AlphaFoldDB" id="A0A5P8NZ41"/>
<feature type="transmembrane region" description="Helical" evidence="6">
    <location>
        <begin position="44"/>
        <end position="75"/>
    </location>
</feature>
<protein>
    <submittedName>
        <fullName evidence="7">LptF/LptG family permease</fullName>
    </submittedName>
</protein>
<feature type="transmembrane region" description="Helical" evidence="6">
    <location>
        <begin position="332"/>
        <end position="349"/>
    </location>
</feature>
<feature type="transmembrane region" description="Helical" evidence="6">
    <location>
        <begin position="95"/>
        <end position="113"/>
    </location>
</feature>
<organism evidence="7 8">
    <name type="scientific">Sulfurimonas lithotrophica</name>
    <dbReference type="NCBI Taxonomy" id="2590022"/>
    <lineage>
        <taxon>Bacteria</taxon>
        <taxon>Pseudomonadati</taxon>
        <taxon>Campylobacterota</taxon>
        <taxon>Epsilonproteobacteria</taxon>
        <taxon>Campylobacterales</taxon>
        <taxon>Sulfurimonadaceae</taxon>
        <taxon>Sulfurimonas</taxon>
    </lineage>
</organism>
<evidence type="ECO:0000313" key="7">
    <source>
        <dbReference type="EMBL" id="QFR48691.1"/>
    </source>
</evidence>
<proteinExistence type="predicted"/>
<dbReference type="PANTHER" id="PTHR33529">
    <property type="entry name" value="SLR0882 PROTEIN-RELATED"/>
    <property type="match status" value="1"/>
</dbReference>
<dbReference type="PANTHER" id="PTHR33529:SF6">
    <property type="entry name" value="YJGP_YJGQ FAMILY PERMEASE"/>
    <property type="match status" value="1"/>
</dbReference>
<evidence type="ECO:0000256" key="1">
    <source>
        <dbReference type="ARBA" id="ARBA00004651"/>
    </source>
</evidence>
<dbReference type="GO" id="GO:0043190">
    <property type="term" value="C:ATP-binding cassette (ABC) transporter complex"/>
    <property type="evidence" value="ECO:0007669"/>
    <property type="project" value="TreeGrafter"/>
</dbReference>
<keyword evidence="8" id="KW-1185">Reference proteome</keyword>
<dbReference type="EMBL" id="CP043617">
    <property type="protein sequence ID" value="QFR48691.1"/>
    <property type="molecule type" value="Genomic_DNA"/>
</dbReference>
<keyword evidence="4 6" id="KW-1133">Transmembrane helix</keyword>
<evidence type="ECO:0000256" key="3">
    <source>
        <dbReference type="ARBA" id="ARBA00022692"/>
    </source>
</evidence>
<sequence>MLAFKYISYHFLKYFFIILFALVLFSVAFEYTSKSVNTLESANLLLIFLVYKSFFAIDMLLPISLIFAMISTKILLIRSNALVSFYSLGYSRVQILKPFVVVSVIITIIYILLHISSSFSRANEHAKNIEDNSEYLSPTRDLFFSYKEKFVYFSKMIPLQSRAEGIRVFTATKGSLKEVVVAKNAVYEDGFWHIKKADIIVKPDDLSFNSPGIKVSTTEDLKILEGFKPKILDQVYEGKVNFTIGDAIEALLILKDENVNIDTIKGSLYKIIIHPFFAPFLVIIIFFFVPISARFLNVSLFSFGAIIATLMIWGIMFTLSEFAKNKTIPSEIGIVLPVFILFIISVKQWRKYAK</sequence>
<evidence type="ECO:0000256" key="6">
    <source>
        <dbReference type="SAM" id="Phobius"/>
    </source>
</evidence>
<keyword evidence="5 6" id="KW-0472">Membrane</keyword>
<feature type="transmembrane region" description="Helical" evidence="6">
    <location>
        <begin position="12"/>
        <end position="32"/>
    </location>
</feature>
<comment type="subcellular location">
    <subcellularLocation>
        <location evidence="1">Cell membrane</location>
        <topology evidence="1">Multi-pass membrane protein</topology>
    </subcellularLocation>
</comment>
<dbReference type="InterPro" id="IPR005495">
    <property type="entry name" value="LptG/LptF_permease"/>
</dbReference>
<dbReference type="Proteomes" id="UP000326944">
    <property type="component" value="Chromosome"/>
</dbReference>
<dbReference type="OrthoDB" id="5372305at2"/>
<dbReference type="KEGG" id="sulg:FJR48_02730"/>
<feature type="transmembrane region" description="Helical" evidence="6">
    <location>
        <begin position="271"/>
        <end position="293"/>
    </location>
</feature>
<gene>
    <name evidence="7" type="ORF">FJR48_02730</name>
</gene>
<evidence type="ECO:0000256" key="2">
    <source>
        <dbReference type="ARBA" id="ARBA00022475"/>
    </source>
</evidence>
<evidence type="ECO:0000256" key="5">
    <source>
        <dbReference type="ARBA" id="ARBA00023136"/>
    </source>
</evidence>
<name>A0A5P8NZ41_9BACT</name>
<feature type="transmembrane region" description="Helical" evidence="6">
    <location>
        <begin position="299"/>
        <end position="320"/>
    </location>
</feature>
<dbReference type="RefSeq" id="WP_152306634.1">
    <property type="nucleotide sequence ID" value="NZ_CP043617.1"/>
</dbReference>
<keyword evidence="3 6" id="KW-0812">Transmembrane</keyword>
<dbReference type="Pfam" id="PF03739">
    <property type="entry name" value="LptF_LptG"/>
    <property type="match status" value="1"/>
</dbReference>
<evidence type="ECO:0000313" key="8">
    <source>
        <dbReference type="Proteomes" id="UP000326944"/>
    </source>
</evidence>
<keyword evidence="2" id="KW-1003">Cell membrane</keyword>
<evidence type="ECO:0000256" key="4">
    <source>
        <dbReference type="ARBA" id="ARBA00022989"/>
    </source>
</evidence>
<reference evidence="7 8" key="1">
    <citation type="submission" date="2019-09" db="EMBL/GenBank/DDBJ databases">
        <title>Sulfurimonas gotlandica sp. nov., a chemoautotrophic and psychrotolerant epsilonproteobacterium isolated from a pelagic redoxcline, and an emended description of the genus Sulfurimonas.</title>
        <authorList>
            <person name="Wang S."/>
            <person name="Jiang L."/>
            <person name="Shao S."/>
        </authorList>
    </citation>
    <scope>NUCLEOTIDE SEQUENCE [LARGE SCALE GENOMIC DNA]</scope>
    <source>
        <strain evidence="7 8">GYSZ_1</strain>
    </source>
</reference>